<dbReference type="Pfam" id="PF00890">
    <property type="entry name" value="FAD_binding_2"/>
    <property type="match status" value="1"/>
</dbReference>
<feature type="chain" id="PRO_5045122335" description="FAD-dependent oxidoreductase 2 FAD-binding domain-containing protein" evidence="3">
    <location>
        <begin position="22"/>
        <end position="497"/>
    </location>
</feature>
<keyword evidence="6" id="KW-1185">Reference proteome</keyword>
<dbReference type="Gene3D" id="3.30.70.1990">
    <property type="match status" value="1"/>
</dbReference>
<dbReference type="EMBL" id="JAKNSF020000062">
    <property type="protein sequence ID" value="KAK7723234.1"/>
    <property type="molecule type" value="Genomic_DNA"/>
</dbReference>
<evidence type="ECO:0000313" key="5">
    <source>
        <dbReference type="EMBL" id="KAK7723234.1"/>
    </source>
</evidence>
<keyword evidence="1" id="KW-0285">Flavoprotein</keyword>
<dbReference type="Proteomes" id="UP001430848">
    <property type="component" value="Unassembled WGS sequence"/>
</dbReference>
<keyword evidence="3" id="KW-0732">Signal</keyword>
<evidence type="ECO:0000313" key="6">
    <source>
        <dbReference type="Proteomes" id="UP001430848"/>
    </source>
</evidence>
<organism evidence="5 6">
    <name type="scientific">Diaporthe eres</name>
    <name type="common">Phomopsis oblonga</name>
    <dbReference type="NCBI Taxonomy" id="83184"/>
    <lineage>
        <taxon>Eukaryota</taxon>
        <taxon>Fungi</taxon>
        <taxon>Dikarya</taxon>
        <taxon>Ascomycota</taxon>
        <taxon>Pezizomycotina</taxon>
        <taxon>Sordariomycetes</taxon>
        <taxon>Sordariomycetidae</taxon>
        <taxon>Diaporthales</taxon>
        <taxon>Diaporthaceae</taxon>
        <taxon>Diaporthe</taxon>
        <taxon>Diaporthe eres species complex</taxon>
    </lineage>
</organism>
<dbReference type="SUPFAM" id="SSF51905">
    <property type="entry name" value="FAD/NAD(P)-binding domain"/>
    <property type="match status" value="1"/>
</dbReference>
<dbReference type="InterPro" id="IPR036188">
    <property type="entry name" value="FAD/NAD-bd_sf"/>
</dbReference>
<gene>
    <name evidence="5" type="ORF">SLS63_009009</name>
</gene>
<protein>
    <recommendedName>
        <fullName evidence="4">FAD-dependent oxidoreductase 2 FAD-binding domain-containing protein</fullName>
    </recommendedName>
</protein>
<evidence type="ECO:0000256" key="1">
    <source>
        <dbReference type="ARBA" id="ARBA00022630"/>
    </source>
</evidence>
<proteinExistence type="predicted"/>
<evidence type="ECO:0000256" key="3">
    <source>
        <dbReference type="SAM" id="SignalP"/>
    </source>
</evidence>
<keyword evidence="2" id="KW-0560">Oxidoreductase</keyword>
<comment type="caution">
    <text evidence="5">The sequence shown here is derived from an EMBL/GenBank/DDBJ whole genome shotgun (WGS) entry which is preliminary data.</text>
</comment>
<feature type="domain" description="FAD-dependent oxidoreductase 2 FAD-binding" evidence="4">
    <location>
        <begin position="30"/>
        <end position="70"/>
    </location>
</feature>
<sequence>MRPATPLVLIALVAAAGGVSDTTNEVINRDVVIVGSGASGAHAAVKLRDMGKTIALVEKRDKLVSQNAASAPTFSTDCLSQGGHTETYQDPLTGKPINVGVQAWTTYKNTTDFITKRMNLSVVVKSQTSLATKYVDFTTGQALDSYTAPTSTEALAALGTYHELCKQYEQLLLPGYFDFPLPDDIPEDLTLLFRDFVAKYNISAAVPRLFQLTGVGLGDMMNAPTMYVMQGIGAPLTGVFFGETNNVVPVSGDNHELYRKIGDLLGQDVLYSSTVISSVRGAGDAGVTIVVEAANGTRKRIRAQRLLIAIEPSTDNMAPFDLDASESAVFSKFQPSNVYVGAVRNPSLAVNQSLTNMPAAAQPSNWTALPLPPSNSRFDYFGQGSDLFRFLMVTDASFDADRARALVVDGFNKMVESGVLATTDEPLQFAAFQDHSPAHMRADADEIRAGFIQEQYALQGHRSTWWTGGAFAAQFTTILWAFNDLLLPKMIDSMEDR</sequence>
<evidence type="ECO:0000256" key="2">
    <source>
        <dbReference type="ARBA" id="ARBA00023002"/>
    </source>
</evidence>
<feature type="signal peptide" evidence="3">
    <location>
        <begin position="1"/>
        <end position="21"/>
    </location>
</feature>
<accession>A0ABR1P173</accession>
<name>A0ABR1P173_DIAER</name>
<reference evidence="5 6" key="1">
    <citation type="submission" date="2024-02" db="EMBL/GenBank/DDBJ databases">
        <title>De novo assembly and annotation of 12 fungi associated with fruit tree decline syndrome in Ontario, Canada.</title>
        <authorList>
            <person name="Sulman M."/>
            <person name="Ellouze W."/>
            <person name="Ilyukhin E."/>
        </authorList>
    </citation>
    <scope>NUCLEOTIDE SEQUENCE [LARGE SCALE GENOMIC DNA]</scope>
    <source>
        <strain evidence="5 6">M169</strain>
    </source>
</reference>
<dbReference type="InterPro" id="IPR003953">
    <property type="entry name" value="FAD-dep_OxRdtase_2_FAD-bd"/>
</dbReference>
<evidence type="ECO:0000259" key="4">
    <source>
        <dbReference type="Pfam" id="PF00890"/>
    </source>
</evidence>
<dbReference type="Gene3D" id="3.50.50.60">
    <property type="entry name" value="FAD/NAD(P)-binding domain"/>
    <property type="match status" value="2"/>
</dbReference>
<dbReference type="Gene3D" id="1.10.405.20">
    <property type="match status" value="1"/>
</dbReference>